<evidence type="ECO:0000256" key="1">
    <source>
        <dbReference type="ARBA" id="ARBA00022737"/>
    </source>
</evidence>
<dbReference type="InterPro" id="IPR003410">
    <property type="entry name" value="HYR_dom"/>
</dbReference>
<dbReference type="Gene3D" id="2.60.40.10">
    <property type="entry name" value="Immunoglobulins"/>
    <property type="match status" value="1"/>
</dbReference>
<dbReference type="STRING" id="398512.Bccel_1465"/>
<evidence type="ECO:0000313" key="5">
    <source>
        <dbReference type="Proteomes" id="UP000036923"/>
    </source>
</evidence>
<keyword evidence="1" id="KW-0677">Repeat</keyword>
<dbReference type="Pfam" id="PF00395">
    <property type="entry name" value="SLH"/>
    <property type="match status" value="3"/>
</dbReference>
<dbReference type="InterPro" id="IPR001119">
    <property type="entry name" value="SLH_dom"/>
</dbReference>
<dbReference type="PROSITE" id="PS51272">
    <property type="entry name" value="SLH"/>
    <property type="match status" value="3"/>
</dbReference>
<organism evidence="4 5">
    <name type="scientific">Pseudobacteroides cellulosolvens ATCC 35603 = DSM 2933</name>
    <dbReference type="NCBI Taxonomy" id="398512"/>
    <lineage>
        <taxon>Bacteria</taxon>
        <taxon>Bacillati</taxon>
        <taxon>Bacillota</taxon>
        <taxon>Clostridia</taxon>
        <taxon>Eubacteriales</taxon>
        <taxon>Oscillospiraceae</taxon>
        <taxon>Pseudobacteroides</taxon>
    </lineage>
</organism>
<evidence type="ECO:0000256" key="2">
    <source>
        <dbReference type="SAM" id="MobiDB-lite"/>
    </source>
</evidence>
<dbReference type="Proteomes" id="UP000036923">
    <property type="component" value="Unassembled WGS sequence"/>
</dbReference>
<keyword evidence="5" id="KW-1185">Reference proteome</keyword>
<proteinExistence type="predicted"/>
<feature type="compositionally biased region" description="Low complexity" evidence="2">
    <location>
        <begin position="297"/>
        <end position="390"/>
    </location>
</feature>
<dbReference type="InterPro" id="IPR013783">
    <property type="entry name" value="Ig-like_fold"/>
</dbReference>
<feature type="domain" description="SLH" evidence="3">
    <location>
        <begin position="449"/>
        <end position="512"/>
    </location>
</feature>
<protein>
    <submittedName>
        <fullName evidence="4">S-layer domain-containing protein</fullName>
    </submittedName>
</protein>
<dbReference type="PATRIC" id="fig|398512.5.peg.1523"/>
<dbReference type="PANTHER" id="PTHR43308:SF5">
    <property type="entry name" value="S-LAYER PROTEIN _ PEPTIDOGLYCAN ENDO-BETA-N-ACETYLGLUCOSAMINIDASE"/>
    <property type="match status" value="1"/>
</dbReference>
<dbReference type="EMBL" id="LGTC01000001">
    <property type="protein sequence ID" value="KNY26203.1"/>
    <property type="molecule type" value="Genomic_DNA"/>
</dbReference>
<feature type="domain" description="SLH" evidence="3">
    <location>
        <begin position="573"/>
        <end position="630"/>
    </location>
</feature>
<comment type="caution">
    <text evidence="4">The sequence shown here is derived from an EMBL/GenBank/DDBJ whole genome shotgun (WGS) entry which is preliminary data.</text>
</comment>
<evidence type="ECO:0000259" key="3">
    <source>
        <dbReference type="PROSITE" id="PS51272"/>
    </source>
</evidence>
<dbReference type="AlphaFoldDB" id="A0A0L6JKH4"/>
<dbReference type="PANTHER" id="PTHR43308">
    <property type="entry name" value="OUTER MEMBRANE PROTEIN ALPHA-RELATED"/>
    <property type="match status" value="1"/>
</dbReference>
<dbReference type="InterPro" id="IPR051465">
    <property type="entry name" value="Cell_Envelope_Struct_Comp"/>
</dbReference>
<reference evidence="5" key="1">
    <citation type="submission" date="2015-07" db="EMBL/GenBank/DDBJ databases">
        <title>Near-Complete Genome Sequence of the Cellulolytic Bacterium Bacteroides (Pseudobacteroides) cellulosolvens ATCC 35603.</title>
        <authorList>
            <person name="Dassa B."/>
            <person name="Utturkar S.M."/>
            <person name="Klingeman D.M."/>
            <person name="Hurt R.A."/>
            <person name="Keller M."/>
            <person name="Xu J."/>
            <person name="Reddy Y.H.K."/>
            <person name="Borovok I."/>
            <person name="Grinberg I.R."/>
            <person name="Lamed R."/>
            <person name="Zhivin O."/>
            <person name="Bayer E.A."/>
            <person name="Brown S.D."/>
        </authorList>
    </citation>
    <scope>NUCLEOTIDE SEQUENCE [LARGE SCALE GENOMIC DNA]</scope>
    <source>
        <strain evidence="5">DSM 2933</strain>
    </source>
</reference>
<accession>A0A0L6JKH4</accession>
<feature type="domain" description="SLH" evidence="3">
    <location>
        <begin position="514"/>
        <end position="572"/>
    </location>
</feature>
<gene>
    <name evidence="4" type="ORF">Bccel_1465</name>
</gene>
<evidence type="ECO:0000313" key="4">
    <source>
        <dbReference type="EMBL" id="KNY26203.1"/>
    </source>
</evidence>
<dbReference type="Pfam" id="PF02494">
    <property type="entry name" value="HYR"/>
    <property type="match status" value="1"/>
</dbReference>
<feature type="region of interest" description="Disordered" evidence="2">
    <location>
        <begin position="297"/>
        <end position="393"/>
    </location>
</feature>
<sequence length="630" mass="66259">MLVDSDKKFSFKFELASGNHNIEIISRNALGTSSTSSYTSVISGVDNKGPVIAPVSPKDGEHVSIQPNEITFTVSDSQSDINADSIKVFIDGTEITSDKLVDMGTGKWKALINPVTDGAHSITASAYDEIGNISTSNWTFIVDTTKPVLTVPANKTVEATGIKTPVEIGKATASDLFSVTITNNAPESYPLGTTDVIWTAKDVNGNVSTAVQKITVVDTTKPVLIVPADVETIATGEKTLVDIGNATATDIFDVTITNDATSAYIVGITIVTWFASDVNGNTSTAIQKVKVVAATNTPTPTYSATPTATPTPTKATPTPTVTSTPTKATPTKATPTKATPTVTPTPTKATPTKATPTVTATPTATPTKATPTKATPTKATATPTPSATAPSGGGGGVIIPLPNITATPTAVPTATPTATPTKATLMHTLSPTPTATSTPVVSIEPTPKIPSSGFEDIIGHWAEKYISKLIKRGFISGYNDGTIKPNNSITRAEIVKMLVNAAGYSPSEKKSSNFADNNKIPSWAMGYVITAAEKGMVKGYKGNNFSPSSLVTRAEMTVMIMRAFGYEMSNKKGMQFKDADKIPSWASDYISKAYEMKIIQGYSDNEFKPNKVLSRAEAFVIIEKCMSFDK</sequence>
<name>A0A0L6JKH4_9FIRM</name>